<reference evidence="2 3" key="1">
    <citation type="submission" date="2024-04" db="EMBL/GenBank/DDBJ databases">
        <authorList>
            <person name="Fracassetti M."/>
        </authorList>
    </citation>
    <scope>NUCLEOTIDE SEQUENCE [LARGE SCALE GENOMIC DNA]</scope>
</reference>
<feature type="compositionally biased region" description="Basic and acidic residues" evidence="1">
    <location>
        <begin position="1"/>
        <end position="12"/>
    </location>
</feature>
<protein>
    <submittedName>
        <fullName evidence="2">Uncharacterized protein</fullName>
    </submittedName>
</protein>
<proteinExistence type="predicted"/>
<evidence type="ECO:0000256" key="1">
    <source>
        <dbReference type="SAM" id="MobiDB-lite"/>
    </source>
</evidence>
<keyword evidence="3" id="KW-1185">Reference proteome</keyword>
<feature type="compositionally biased region" description="Low complexity" evidence="1">
    <location>
        <begin position="57"/>
        <end position="75"/>
    </location>
</feature>
<name>A0AAV2DEG5_9ROSI</name>
<gene>
    <name evidence="2" type="ORF">LTRI10_LOCUS13606</name>
</gene>
<dbReference type="AlphaFoldDB" id="A0AAV2DEG5"/>
<feature type="region of interest" description="Disordered" evidence="1">
    <location>
        <begin position="1"/>
        <end position="75"/>
    </location>
</feature>
<evidence type="ECO:0000313" key="3">
    <source>
        <dbReference type="Proteomes" id="UP001497516"/>
    </source>
</evidence>
<organism evidence="2 3">
    <name type="scientific">Linum trigynum</name>
    <dbReference type="NCBI Taxonomy" id="586398"/>
    <lineage>
        <taxon>Eukaryota</taxon>
        <taxon>Viridiplantae</taxon>
        <taxon>Streptophyta</taxon>
        <taxon>Embryophyta</taxon>
        <taxon>Tracheophyta</taxon>
        <taxon>Spermatophyta</taxon>
        <taxon>Magnoliopsida</taxon>
        <taxon>eudicotyledons</taxon>
        <taxon>Gunneridae</taxon>
        <taxon>Pentapetalae</taxon>
        <taxon>rosids</taxon>
        <taxon>fabids</taxon>
        <taxon>Malpighiales</taxon>
        <taxon>Linaceae</taxon>
        <taxon>Linum</taxon>
    </lineage>
</organism>
<dbReference type="EMBL" id="OZ034815">
    <property type="protein sequence ID" value="CAL1371548.1"/>
    <property type="molecule type" value="Genomic_DNA"/>
</dbReference>
<sequence>MPRRKEGWEEAKQPSSLYLPRDVNPVRRRVFQVTKSPPPSTSASPYPEKKAPLIVDSSSRIGSQQSSYSGFTYRS</sequence>
<evidence type="ECO:0000313" key="2">
    <source>
        <dbReference type="EMBL" id="CAL1371548.1"/>
    </source>
</evidence>
<dbReference type="Proteomes" id="UP001497516">
    <property type="component" value="Chromosome 2"/>
</dbReference>
<accession>A0AAV2DEG5</accession>